<comment type="caution">
    <text evidence="1">The sequence shown here is derived from an EMBL/GenBank/DDBJ whole genome shotgun (WGS) entry which is preliminary data.</text>
</comment>
<organism evidence="1 2">
    <name type="scientific">Panicum virgatum</name>
    <name type="common">Blackwell switchgrass</name>
    <dbReference type="NCBI Taxonomy" id="38727"/>
    <lineage>
        <taxon>Eukaryota</taxon>
        <taxon>Viridiplantae</taxon>
        <taxon>Streptophyta</taxon>
        <taxon>Embryophyta</taxon>
        <taxon>Tracheophyta</taxon>
        <taxon>Spermatophyta</taxon>
        <taxon>Magnoliopsida</taxon>
        <taxon>Liliopsida</taxon>
        <taxon>Poales</taxon>
        <taxon>Poaceae</taxon>
        <taxon>PACMAD clade</taxon>
        <taxon>Panicoideae</taxon>
        <taxon>Panicodae</taxon>
        <taxon>Paniceae</taxon>
        <taxon>Panicinae</taxon>
        <taxon>Panicum</taxon>
        <taxon>Panicum sect. Hiantes</taxon>
    </lineage>
</organism>
<evidence type="ECO:0000313" key="2">
    <source>
        <dbReference type="Proteomes" id="UP000823388"/>
    </source>
</evidence>
<protein>
    <submittedName>
        <fullName evidence="1">Uncharacterized protein</fullName>
    </submittedName>
</protein>
<keyword evidence="2" id="KW-1185">Reference proteome</keyword>
<gene>
    <name evidence="1" type="ORF">PVAP13_1NG206019</name>
</gene>
<dbReference type="PANTHER" id="PTHR33325">
    <property type="entry name" value="ZINC FINGER, CCHC-TYPE-RELATED"/>
    <property type="match status" value="1"/>
</dbReference>
<dbReference type="AlphaFoldDB" id="A0A8T0WWP7"/>
<accession>A0A8T0WWP7</accession>
<name>A0A8T0WWP7_PANVG</name>
<evidence type="ECO:0000313" key="1">
    <source>
        <dbReference type="EMBL" id="KAG2650747.1"/>
    </source>
</evidence>
<reference evidence="1" key="1">
    <citation type="submission" date="2020-05" db="EMBL/GenBank/DDBJ databases">
        <title>WGS assembly of Panicum virgatum.</title>
        <authorList>
            <person name="Lovell J.T."/>
            <person name="Jenkins J."/>
            <person name="Shu S."/>
            <person name="Juenger T.E."/>
            <person name="Schmutz J."/>
        </authorList>
    </citation>
    <scope>NUCLEOTIDE SEQUENCE</scope>
    <source>
        <strain evidence="1">AP13</strain>
    </source>
</reference>
<sequence>MSDIAKREFDALVVYGSNYLTWATDVEIKLDSMGLDHTIVQPEAGKDECTKPDKSKDVVFFRHHRSPPKPEPSLKDRLSQQRSIKITDADMIEMTLSTFDPSNIVLQH</sequence>
<proteinExistence type="predicted"/>
<dbReference type="PANTHER" id="PTHR33325:SF11">
    <property type="entry name" value="COLD SHOCK DOMAIN-CONTAINING PROTEIN 4-LIKE"/>
    <property type="match status" value="1"/>
</dbReference>
<dbReference type="EMBL" id="CM029038">
    <property type="protein sequence ID" value="KAG2650747.1"/>
    <property type="molecule type" value="Genomic_DNA"/>
</dbReference>
<dbReference type="Proteomes" id="UP000823388">
    <property type="component" value="Chromosome 1N"/>
</dbReference>